<evidence type="ECO:0000259" key="11">
    <source>
        <dbReference type="PROSITE" id="PS50109"/>
    </source>
</evidence>
<dbReference type="Gene3D" id="3.30.450.20">
    <property type="entry name" value="PAS domain"/>
    <property type="match status" value="1"/>
</dbReference>
<dbReference type="EMBL" id="JAHLFU010000098">
    <property type="protein sequence ID" value="MBU3853188.1"/>
    <property type="molecule type" value="Genomic_DNA"/>
</dbReference>
<evidence type="ECO:0000256" key="4">
    <source>
        <dbReference type="ARBA" id="ARBA00022553"/>
    </source>
</evidence>
<evidence type="ECO:0000256" key="8">
    <source>
        <dbReference type="ARBA" id="ARBA00022840"/>
    </source>
</evidence>
<reference evidence="13" key="1">
    <citation type="journal article" date="2021" name="PeerJ">
        <title>Extensive microbial diversity within the chicken gut microbiome revealed by metagenomics and culture.</title>
        <authorList>
            <person name="Gilroy R."/>
            <person name="Ravi A."/>
            <person name="Getino M."/>
            <person name="Pursley I."/>
            <person name="Horton D.L."/>
            <person name="Alikhan N.F."/>
            <person name="Baker D."/>
            <person name="Gharbi K."/>
            <person name="Hall N."/>
            <person name="Watson M."/>
            <person name="Adriaenssens E.M."/>
            <person name="Foster-Nyarko E."/>
            <person name="Jarju S."/>
            <person name="Secka A."/>
            <person name="Antonio M."/>
            <person name="Oren A."/>
            <person name="Chaudhuri R.R."/>
            <person name="La Ragione R."/>
            <person name="Hildebrand F."/>
            <person name="Pallen M.J."/>
        </authorList>
    </citation>
    <scope>NUCLEOTIDE SEQUENCE</scope>
    <source>
        <strain evidence="13">G3-2149</strain>
    </source>
</reference>
<dbReference type="PANTHER" id="PTHR43065:SF10">
    <property type="entry name" value="PEROXIDE STRESS-ACTIVATED HISTIDINE KINASE MAK3"/>
    <property type="match status" value="1"/>
</dbReference>
<keyword evidence="10" id="KW-1133">Transmembrane helix</keyword>
<keyword evidence="8" id="KW-0067">ATP-binding</keyword>
<comment type="catalytic activity">
    <reaction evidence="1">
        <text>ATP + protein L-histidine = ADP + protein N-phospho-L-histidine.</text>
        <dbReference type="EC" id="2.7.13.3"/>
    </reaction>
</comment>
<evidence type="ECO:0000256" key="3">
    <source>
        <dbReference type="ARBA" id="ARBA00012438"/>
    </source>
</evidence>
<dbReference type="PROSITE" id="PS50109">
    <property type="entry name" value="HIS_KIN"/>
    <property type="match status" value="1"/>
</dbReference>
<dbReference type="GO" id="GO:0005524">
    <property type="term" value="F:ATP binding"/>
    <property type="evidence" value="ECO:0007669"/>
    <property type="project" value="UniProtKB-KW"/>
</dbReference>
<evidence type="ECO:0000256" key="1">
    <source>
        <dbReference type="ARBA" id="ARBA00000085"/>
    </source>
</evidence>
<dbReference type="InterPro" id="IPR005467">
    <property type="entry name" value="His_kinase_dom"/>
</dbReference>
<feature type="domain" description="Histidine kinase" evidence="11">
    <location>
        <begin position="226"/>
        <end position="434"/>
    </location>
</feature>
<comment type="caution">
    <text evidence="13">The sequence shown here is derived from an EMBL/GenBank/DDBJ whole genome shotgun (WGS) entry which is preliminary data.</text>
</comment>
<dbReference type="EC" id="2.7.13.3" evidence="3"/>
<evidence type="ECO:0000256" key="9">
    <source>
        <dbReference type="ARBA" id="ARBA00023012"/>
    </source>
</evidence>
<keyword evidence="10" id="KW-0812">Transmembrane</keyword>
<dbReference type="GO" id="GO:0000160">
    <property type="term" value="P:phosphorelay signal transduction system"/>
    <property type="evidence" value="ECO:0007669"/>
    <property type="project" value="UniProtKB-KW"/>
</dbReference>
<sequence>MRIGWLFWLWAFLLVLVGLLLYVLLPVTESAFYWAEGMVVFSLLFLYYFYRKAVKPLQTIGNAMDLLNEQDFSSRLAPVGQREADRIVQLFNRLMDQLKNERLHVREQNHFLDLLISASPMGVILFDFNLRVTGLNAAALRFLGGLTEADVVGHTMAEVPSPLAAKLAQIPRGSIETVRLNDAMIYRCSSLSFIDRGLSHPFLLLESLTSEIVKAEKKTYEKVIRMIAHEVNNSVAGVTSTLDSLSDILEPYDEGGDLRAAMQVCSERCYGMNHFIARLAEVVKIPDPNLQTVSLNRQVEACRLLMEHVCRQHQIRLSADLDAANPQVRLDTVLFEQVLVNIVKNAAESIGAEGEIRIRTTARPLQLEIADNGAGISPEDEDKLFTPFFSTKPTGQGIGLIFIREILTKHDCVFSLKTDSDGWTRFRICFPEPVVGK</sequence>
<comment type="subcellular location">
    <subcellularLocation>
        <location evidence="2">Membrane</location>
    </subcellularLocation>
</comment>
<keyword evidence="6" id="KW-0547">Nucleotide-binding</keyword>
<dbReference type="SMART" id="SM00091">
    <property type="entry name" value="PAS"/>
    <property type="match status" value="1"/>
</dbReference>
<keyword evidence="10" id="KW-0472">Membrane</keyword>
<dbReference type="PANTHER" id="PTHR43065">
    <property type="entry name" value="SENSOR HISTIDINE KINASE"/>
    <property type="match status" value="1"/>
</dbReference>
<dbReference type="AlphaFoldDB" id="A0A9E2P0Y6"/>
<dbReference type="GO" id="GO:0016020">
    <property type="term" value="C:membrane"/>
    <property type="evidence" value="ECO:0007669"/>
    <property type="project" value="UniProtKB-SubCell"/>
</dbReference>
<keyword evidence="5" id="KW-0808">Transferase</keyword>
<keyword evidence="4" id="KW-0597">Phosphoprotein</keyword>
<dbReference type="SMART" id="SM00387">
    <property type="entry name" value="HATPase_c"/>
    <property type="match status" value="1"/>
</dbReference>
<feature type="domain" description="HAMP" evidence="12">
    <location>
        <begin position="51"/>
        <end position="103"/>
    </location>
</feature>
<dbReference type="InterPro" id="IPR000014">
    <property type="entry name" value="PAS"/>
</dbReference>
<dbReference type="InterPro" id="IPR003594">
    <property type="entry name" value="HATPase_dom"/>
</dbReference>
<dbReference type="Proteomes" id="UP000823865">
    <property type="component" value="Unassembled WGS sequence"/>
</dbReference>
<evidence type="ECO:0000256" key="6">
    <source>
        <dbReference type="ARBA" id="ARBA00022741"/>
    </source>
</evidence>
<organism evidence="13 14">
    <name type="scientific">Candidatus Paraprevotella stercoravium</name>
    <dbReference type="NCBI Taxonomy" id="2838725"/>
    <lineage>
        <taxon>Bacteria</taxon>
        <taxon>Pseudomonadati</taxon>
        <taxon>Bacteroidota</taxon>
        <taxon>Bacteroidia</taxon>
        <taxon>Bacteroidales</taxon>
        <taxon>Prevotellaceae</taxon>
        <taxon>Paraprevotella</taxon>
    </lineage>
</organism>
<dbReference type="Gene3D" id="3.30.565.10">
    <property type="entry name" value="Histidine kinase-like ATPase, C-terminal domain"/>
    <property type="match status" value="1"/>
</dbReference>
<evidence type="ECO:0000313" key="13">
    <source>
        <dbReference type="EMBL" id="MBU3853188.1"/>
    </source>
</evidence>
<dbReference type="PRINTS" id="PR00344">
    <property type="entry name" value="BCTRLSENSOR"/>
</dbReference>
<dbReference type="InterPro" id="IPR004358">
    <property type="entry name" value="Sig_transdc_His_kin-like_C"/>
</dbReference>
<dbReference type="InterPro" id="IPR003660">
    <property type="entry name" value="HAMP_dom"/>
</dbReference>
<feature type="transmembrane region" description="Helical" evidence="10">
    <location>
        <begin position="31"/>
        <end position="50"/>
    </location>
</feature>
<dbReference type="Pfam" id="PF02518">
    <property type="entry name" value="HATPase_c"/>
    <property type="match status" value="1"/>
</dbReference>
<dbReference type="CDD" id="cd00130">
    <property type="entry name" value="PAS"/>
    <property type="match status" value="1"/>
</dbReference>
<dbReference type="Gene3D" id="6.10.340.10">
    <property type="match status" value="1"/>
</dbReference>
<evidence type="ECO:0000256" key="10">
    <source>
        <dbReference type="SAM" id="Phobius"/>
    </source>
</evidence>
<dbReference type="InterPro" id="IPR036890">
    <property type="entry name" value="HATPase_C_sf"/>
</dbReference>
<keyword evidence="7 13" id="KW-0418">Kinase</keyword>
<dbReference type="SUPFAM" id="SSF55874">
    <property type="entry name" value="ATPase domain of HSP90 chaperone/DNA topoisomerase II/histidine kinase"/>
    <property type="match status" value="1"/>
</dbReference>
<dbReference type="InterPro" id="IPR035965">
    <property type="entry name" value="PAS-like_dom_sf"/>
</dbReference>
<evidence type="ECO:0000256" key="7">
    <source>
        <dbReference type="ARBA" id="ARBA00022777"/>
    </source>
</evidence>
<evidence type="ECO:0000259" key="12">
    <source>
        <dbReference type="PROSITE" id="PS50885"/>
    </source>
</evidence>
<dbReference type="GO" id="GO:0004673">
    <property type="term" value="F:protein histidine kinase activity"/>
    <property type="evidence" value="ECO:0007669"/>
    <property type="project" value="UniProtKB-EC"/>
</dbReference>
<protein>
    <recommendedName>
        <fullName evidence="3">histidine kinase</fullName>
        <ecNumber evidence="3">2.7.13.3</ecNumber>
    </recommendedName>
</protein>
<name>A0A9E2P0Y6_9BACT</name>
<dbReference type="PROSITE" id="PS50885">
    <property type="entry name" value="HAMP"/>
    <property type="match status" value="1"/>
</dbReference>
<accession>A0A9E2P0Y6</accession>
<keyword evidence="9" id="KW-0902">Two-component regulatory system</keyword>
<feature type="transmembrane region" description="Helical" evidence="10">
    <location>
        <begin position="7"/>
        <end position="25"/>
    </location>
</feature>
<evidence type="ECO:0000256" key="5">
    <source>
        <dbReference type="ARBA" id="ARBA00022679"/>
    </source>
</evidence>
<evidence type="ECO:0000256" key="2">
    <source>
        <dbReference type="ARBA" id="ARBA00004370"/>
    </source>
</evidence>
<reference evidence="13" key="2">
    <citation type="submission" date="2021-04" db="EMBL/GenBank/DDBJ databases">
        <authorList>
            <person name="Gilroy R."/>
        </authorList>
    </citation>
    <scope>NUCLEOTIDE SEQUENCE</scope>
    <source>
        <strain evidence="13">G3-2149</strain>
    </source>
</reference>
<evidence type="ECO:0000313" key="14">
    <source>
        <dbReference type="Proteomes" id="UP000823865"/>
    </source>
</evidence>
<proteinExistence type="predicted"/>
<gene>
    <name evidence="13" type="ORF">H9789_05120</name>
</gene>
<dbReference type="SUPFAM" id="SSF55785">
    <property type="entry name" value="PYP-like sensor domain (PAS domain)"/>
    <property type="match status" value="1"/>
</dbReference>